<evidence type="ECO:0000256" key="2">
    <source>
        <dbReference type="ARBA" id="ARBA00022963"/>
    </source>
</evidence>
<dbReference type="GO" id="GO:0016042">
    <property type="term" value="P:lipid catabolic process"/>
    <property type="evidence" value="ECO:0007669"/>
    <property type="project" value="UniProtKB-KW"/>
</dbReference>
<evidence type="ECO:0000256" key="3">
    <source>
        <dbReference type="ARBA" id="ARBA00023098"/>
    </source>
</evidence>
<evidence type="ECO:0000313" key="6">
    <source>
        <dbReference type="Proteomes" id="UP000240509"/>
    </source>
</evidence>
<dbReference type="InterPro" id="IPR050301">
    <property type="entry name" value="NTE"/>
</dbReference>
<evidence type="ECO:0000313" key="5">
    <source>
        <dbReference type="EMBL" id="PTL39556.1"/>
    </source>
</evidence>
<dbReference type="OrthoDB" id="9813090at2"/>
<reference evidence="5 6" key="1">
    <citation type="submission" date="2018-03" db="EMBL/GenBank/DDBJ databases">
        <title>Alkalicoccus saliphilus sp. nov., isolated from a mineral pool.</title>
        <authorList>
            <person name="Zhao B."/>
        </authorList>
    </citation>
    <scope>NUCLEOTIDE SEQUENCE [LARGE SCALE GENOMIC DNA]</scope>
    <source>
        <strain evidence="5 6">6AG</strain>
    </source>
</reference>
<name>A0A2T4U841_9BACI</name>
<protein>
    <recommendedName>
        <fullName evidence="4">PNPLA domain-containing protein</fullName>
    </recommendedName>
</protein>
<comment type="caution">
    <text evidence="5">The sequence shown here is derived from an EMBL/GenBank/DDBJ whole genome shotgun (WGS) entry which is preliminary data.</text>
</comment>
<dbReference type="InterPro" id="IPR002641">
    <property type="entry name" value="PNPLA_dom"/>
</dbReference>
<dbReference type="Proteomes" id="UP000240509">
    <property type="component" value="Unassembled WGS sequence"/>
</dbReference>
<keyword evidence="2" id="KW-0442">Lipid degradation</keyword>
<dbReference type="AlphaFoldDB" id="A0A2T4U841"/>
<dbReference type="GO" id="GO:0016787">
    <property type="term" value="F:hydrolase activity"/>
    <property type="evidence" value="ECO:0007669"/>
    <property type="project" value="UniProtKB-KW"/>
</dbReference>
<feature type="domain" description="PNPLA" evidence="4">
    <location>
        <begin position="6"/>
        <end position="218"/>
    </location>
</feature>
<gene>
    <name evidence="5" type="ORF">C6Y45_05810</name>
</gene>
<dbReference type="PANTHER" id="PTHR14226:SF78">
    <property type="entry name" value="SLR0060 PROTEIN"/>
    <property type="match status" value="1"/>
</dbReference>
<dbReference type="Gene3D" id="3.40.1090.10">
    <property type="entry name" value="Cytosolic phospholipase A2 catalytic domain"/>
    <property type="match status" value="2"/>
</dbReference>
<keyword evidence="3" id="KW-0443">Lipid metabolism</keyword>
<proteinExistence type="predicted"/>
<evidence type="ECO:0000259" key="4">
    <source>
        <dbReference type="Pfam" id="PF01734"/>
    </source>
</evidence>
<dbReference type="RefSeq" id="WP_107584178.1">
    <property type="nucleotide sequence ID" value="NZ_PZJJ01000006.1"/>
</dbReference>
<dbReference type="Pfam" id="PF01734">
    <property type="entry name" value="Patatin"/>
    <property type="match status" value="1"/>
</dbReference>
<keyword evidence="6" id="KW-1185">Reference proteome</keyword>
<dbReference type="InterPro" id="IPR016035">
    <property type="entry name" value="Acyl_Trfase/lysoPLipase"/>
</dbReference>
<sequence length="415" mass="47322">MEQFKLSFSGGGFRAAFFCLGAYRRLVELGVHQNIKLLSSVSGGSITAAVIMMELAEKDFKDVSDFDIRVTEKLKAFGKSNFRNVLLRRAVRPNLGNFRAELLRARNSRLLPEMLDEYLFYGMQLTELPEYPVWICNATNLQTLKRISFSRTKICDEVLGDCMNVSGLTTAEAVAASSAFPVMFEPVHLDLKNRPFDKIKKQYKNLHLTDGGVYDNLGSEELLDKGSRYMILDASARLKAWDTDKQPTWRERQSRIFNVSLDQVAELRKKLIRKDDSRGVQLINVETIRENAAFQEEYWGSRGHTLDLPAYPELYTDIEKMLAALRTDLDTFSDIEIRTLMWAGAVRADLGIKVLFSAAEMPADNNRYEVPLIADYTTKDLEVIRLALQHGWKRKKLAGFFQSSQRRTGKLDKTS</sequence>
<dbReference type="EMBL" id="PZJJ01000006">
    <property type="protein sequence ID" value="PTL39556.1"/>
    <property type="molecule type" value="Genomic_DNA"/>
</dbReference>
<accession>A0A2T4U841</accession>
<dbReference type="SUPFAM" id="SSF52151">
    <property type="entry name" value="FabD/lysophospholipase-like"/>
    <property type="match status" value="1"/>
</dbReference>
<dbReference type="PANTHER" id="PTHR14226">
    <property type="entry name" value="NEUROPATHY TARGET ESTERASE/SWISS CHEESE D.MELANOGASTER"/>
    <property type="match status" value="1"/>
</dbReference>
<keyword evidence="1" id="KW-0378">Hydrolase</keyword>
<evidence type="ECO:0000256" key="1">
    <source>
        <dbReference type="ARBA" id="ARBA00022801"/>
    </source>
</evidence>
<organism evidence="5 6">
    <name type="scientific">Alkalicoccus saliphilus</name>
    <dbReference type="NCBI Taxonomy" id="200989"/>
    <lineage>
        <taxon>Bacteria</taxon>
        <taxon>Bacillati</taxon>
        <taxon>Bacillota</taxon>
        <taxon>Bacilli</taxon>
        <taxon>Bacillales</taxon>
        <taxon>Bacillaceae</taxon>
        <taxon>Alkalicoccus</taxon>
    </lineage>
</organism>